<comment type="caution">
    <text evidence="4">The sequence shown here is derived from an EMBL/GenBank/DDBJ whole genome shotgun (WGS) entry which is preliminary data.</text>
</comment>
<dbReference type="CDD" id="cd06170">
    <property type="entry name" value="LuxR_C_like"/>
    <property type="match status" value="1"/>
</dbReference>
<dbReference type="InterPro" id="IPR041664">
    <property type="entry name" value="AAA_16"/>
</dbReference>
<dbReference type="InterPro" id="IPR016032">
    <property type="entry name" value="Sig_transdc_resp-reg_C-effctor"/>
</dbReference>
<evidence type="ECO:0000259" key="3">
    <source>
        <dbReference type="PROSITE" id="PS50043"/>
    </source>
</evidence>
<evidence type="ECO:0000256" key="1">
    <source>
        <dbReference type="ARBA" id="ARBA00022741"/>
    </source>
</evidence>
<keyword evidence="5" id="KW-1185">Reference proteome</keyword>
<keyword evidence="1" id="KW-0547">Nucleotide-binding</keyword>
<dbReference type="Pfam" id="PF13191">
    <property type="entry name" value="AAA_16"/>
    <property type="match status" value="1"/>
</dbReference>
<proteinExistence type="predicted"/>
<accession>A0ABU0T5V5</accession>
<dbReference type="SUPFAM" id="SSF46894">
    <property type="entry name" value="C-terminal effector domain of the bipartite response regulators"/>
    <property type="match status" value="1"/>
</dbReference>
<organism evidence="4 5">
    <name type="scientific">Streptomyces umbrinus</name>
    <dbReference type="NCBI Taxonomy" id="67370"/>
    <lineage>
        <taxon>Bacteria</taxon>
        <taxon>Bacillati</taxon>
        <taxon>Actinomycetota</taxon>
        <taxon>Actinomycetes</taxon>
        <taxon>Kitasatosporales</taxon>
        <taxon>Streptomycetaceae</taxon>
        <taxon>Streptomyces</taxon>
        <taxon>Streptomyces phaeochromogenes group</taxon>
    </lineage>
</organism>
<dbReference type="EMBL" id="JAUSZI010000002">
    <property type="protein sequence ID" value="MDQ1031184.1"/>
    <property type="molecule type" value="Genomic_DNA"/>
</dbReference>
<dbReference type="Gene3D" id="1.10.10.10">
    <property type="entry name" value="Winged helix-like DNA-binding domain superfamily/Winged helix DNA-binding domain"/>
    <property type="match status" value="1"/>
</dbReference>
<sequence>MLCSPRVGAGVNGGDAERLRGRRREYGALKELVAEVEAGRSAVLILRGDAGIGKSVLLDHLAARVAVHRVARAAGAESEMELPFAGLHQLCTPFLGHAESLPPPQREALATAFGVSAGPPPDRFLVGLAVLGLLTDVAARQPLFCLVDDAQWLDRVSAQTLAFVARRMLAEPLALVFASRERRGHDDLAGLPELTLHGLDDADARALLDTAVDGPMDERIRDRVLAEARGNPLALLELSHGRIDAEPEEESAFPGPGRVTGRIERSYLARVHSLPTATQRLLLTAAAEPIGDMTLLRSAVELLGISPDAAGPAVTAGLLDVGALVRFRHPVLRSAVYRSAGLAELREVHRALAEVTDPVLDPDRRAWHLARATVKPDETIAAELESSAGRAVARGGTAAAAAFLAHAAVLTPDPRRKAERALAAAQAKLRAGAPTAARDLLALARAGVLDELDRARADLVEARLSLAFSRIAEALPQLLVTARRMVPLDVGLARETFLDTLSAAIFAGRLASDVGVREVAAAAQQTSPPHTGPPTSADLLLEALVTRFTAGFRDAVAVSRAAVSAFRRETKPDKVLRWSWLASTLAAEMWDFEGWTELTARHVRTARAVGALTELPLALNSRVVIHACAGELDAAALLVAEIDRVQEAVGSGFAPYGTMTLAAWQGHASEAAALIGARMEEAVQRGEGLGVAVARRAGALLHNGLGKYEQAWEAARLASAHPQDLVAANWGLVEQVEAGVRSGRTDAAEEALVRLTQITDAAATDWAMGVQARSRALLSQGSAAEELYREAIERLGRTRVAMETARSHLLYGEWLRREGRTADARAQLRRAHALFAQFGAGAFAERAVRELRATGESTARRDGTAATALTAQEAQIARLARDGLTNSEIGAELFLSPHTVEWHLRKVYAKLGITSRRLLRTAL</sequence>
<feature type="domain" description="HTH luxR-type" evidence="3">
    <location>
        <begin position="862"/>
        <end position="923"/>
    </location>
</feature>
<evidence type="ECO:0000256" key="2">
    <source>
        <dbReference type="ARBA" id="ARBA00022840"/>
    </source>
</evidence>
<dbReference type="SMART" id="SM00421">
    <property type="entry name" value="HTH_LUXR"/>
    <property type="match status" value="1"/>
</dbReference>
<dbReference type="PANTHER" id="PTHR16305">
    <property type="entry name" value="TESTICULAR SOLUBLE ADENYLYL CYCLASE"/>
    <property type="match status" value="1"/>
</dbReference>
<name>A0ABU0T5V5_9ACTN</name>
<dbReference type="SUPFAM" id="SSF52540">
    <property type="entry name" value="P-loop containing nucleoside triphosphate hydrolases"/>
    <property type="match status" value="1"/>
</dbReference>
<dbReference type="InterPro" id="IPR000792">
    <property type="entry name" value="Tscrpt_reg_LuxR_C"/>
</dbReference>
<dbReference type="InterPro" id="IPR027417">
    <property type="entry name" value="P-loop_NTPase"/>
</dbReference>
<dbReference type="Pfam" id="PF00196">
    <property type="entry name" value="GerE"/>
    <property type="match status" value="1"/>
</dbReference>
<dbReference type="Proteomes" id="UP001230328">
    <property type="component" value="Unassembled WGS sequence"/>
</dbReference>
<dbReference type="InterPro" id="IPR036388">
    <property type="entry name" value="WH-like_DNA-bd_sf"/>
</dbReference>
<evidence type="ECO:0000313" key="5">
    <source>
        <dbReference type="Proteomes" id="UP001230328"/>
    </source>
</evidence>
<dbReference type="GO" id="GO:0003677">
    <property type="term" value="F:DNA binding"/>
    <property type="evidence" value="ECO:0007669"/>
    <property type="project" value="UniProtKB-KW"/>
</dbReference>
<dbReference type="InterPro" id="IPR011990">
    <property type="entry name" value="TPR-like_helical_dom_sf"/>
</dbReference>
<protein>
    <submittedName>
        <fullName evidence="4">DNA-binding CsgD family transcriptional regulator</fullName>
    </submittedName>
</protein>
<reference evidence="4 5" key="1">
    <citation type="submission" date="2023-07" db="EMBL/GenBank/DDBJ databases">
        <title>Comparative genomics of wheat-associated soil bacteria to identify genetic determinants of phenazine resistance.</title>
        <authorList>
            <person name="Mouncey N."/>
        </authorList>
    </citation>
    <scope>NUCLEOTIDE SEQUENCE [LARGE SCALE GENOMIC DNA]</scope>
    <source>
        <strain evidence="4 5">V2I4</strain>
    </source>
</reference>
<dbReference type="PRINTS" id="PR00038">
    <property type="entry name" value="HTHLUXR"/>
</dbReference>
<gene>
    <name evidence="4" type="ORF">QF035_008766</name>
</gene>
<evidence type="ECO:0000313" key="4">
    <source>
        <dbReference type="EMBL" id="MDQ1031184.1"/>
    </source>
</evidence>
<dbReference type="PANTHER" id="PTHR16305:SF35">
    <property type="entry name" value="TRANSCRIPTIONAL ACTIVATOR DOMAIN"/>
    <property type="match status" value="1"/>
</dbReference>
<dbReference type="PROSITE" id="PS50043">
    <property type="entry name" value="HTH_LUXR_2"/>
    <property type="match status" value="1"/>
</dbReference>
<keyword evidence="2" id="KW-0067">ATP-binding</keyword>
<dbReference type="SUPFAM" id="SSF48452">
    <property type="entry name" value="TPR-like"/>
    <property type="match status" value="1"/>
</dbReference>
<keyword evidence="4" id="KW-0238">DNA-binding</keyword>